<evidence type="ECO:0000313" key="2">
    <source>
        <dbReference type="Proteomes" id="UP000244168"/>
    </source>
</evidence>
<accession>A0A2T5JFB1</accession>
<protein>
    <submittedName>
        <fullName evidence="1">Uncharacterized protein</fullName>
    </submittedName>
</protein>
<keyword evidence="2" id="KW-1185">Reference proteome</keyword>
<proteinExistence type="predicted"/>
<dbReference type="Proteomes" id="UP000244168">
    <property type="component" value="Unassembled WGS sequence"/>
</dbReference>
<evidence type="ECO:0000313" key="1">
    <source>
        <dbReference type="EMBL" id="PTR01117.1"/>
    </source>
</evidence>
<gene>
    <name evidence="1" type="ORF">C8P68_101349</name>
</gene>
<name>A0A2T5JFB1_9SPHI</name>
<comment type="caution">
    <text evidence="1">The sequence shown here is derived from an EMBL/GenBank/DDBJ whole genome shotgun (WGS) entry which is preliminary data.</text>
</comment>
<dbReference type="EMBL" id="QAOQ01000001">
    <property type="protein sequence ID" value="PTR01117.1"/>
    <property type="molecule type" value="Genomic_DNA"/>
</dbReference>
<reference evidence="1 2" key="1">
    <citation type="submission" date="2018-04" db="EMBL/GenBank/DDBJ databases">
        <title>Genomic Encyclopedia of Archaeal and Bacterial Type Strains, Phase II (KMG-II): from individual species to whole genera.</title>
        <authorList>
            <person name="Goeker M."/>
        </authorList>
    </citation>
    <scope>NUCLEOTIDE SEQUENCE [LARGE SCALE GENOMIC DNA]</scope>
    <source>
        <strain evidence="1 2">DSM 26809</strain>
    </source>
</reference>
<sequence length="100" mass="12071">MFRFPRDVKVYIFFNYLISGNEIFQLKLKNTKHFRDRLKYQIEHIKNSECGNWLNNDTQISLLVDKGVTYINLYNDEVCSTNIKFNLKNTDLEFQRVKNL</sequence>
<dbReference type="AlphaFoldDB" id="A0A2T5JFB1"/>
<organism evidence="1 2">
    <name type="scientific">Mucilaginibacter yixingensis</name>
    <dbReference type="NCBI Taxonomy" id="1295612"/>
    <lineage>
        <taxon>Bacteria</taxon>
        <taxon>Pseudomonadati</taxon>
        <taxon>Bacteroidota</taxon>
        <taxon>Sphingobacteriia</taxon>
        <taxon>Sphingobacteriales</taxon>
        <taxon>Sphingobacteriaceae</taxon>
        <taxon>Mucilaginibacter</taxon>
    </lineage>
</organism>